<sequence>MNSAPLTATNLKSTEPRPAPKPQPIGSFPFILVLTTAMVCVLFIIWRRSDTLRTIVSHQLKTWMRQEGA</sequence>
<evidence type="ECO:0000256" key="2">
    <source>
        <dbReference type="SAM" id="Phobius"/>
    </source>
</evidence>
<evidence type="ECO:0000313" key="4">
    <source>
        <dbReference type="Proteomes" id="UP000759537"/>
    </source>
</evidence>
<keyword evidence="2" id="KW-0812">Transmembrane</keyword>
<feature type="compositionally biased region" description="Polar residues" evidence="1">
    <location>
        <begin position="1"/>
        <end position="13"/>
    </location>
</feature>
<feature type="transmembrane region" description="Helical" evidence="2">
    <location>
        <begin position="25"/>
        <end position="46"/>
    </location>
</feature>
<feature type="region of interest" description="Disordered" evidence="1">
    <location>
        <begin position="1"/>
        <end position="25"/>
    </location>
</feature>
<evidence type="ECO:0000313" key="3">
    <source>
        <dbReference type="EMBL" id="KAF8486861.1"/>
    </source>
</evidence>
<keyword evidence="2" id="KW-1133">Transmembrane helix</keyword>
<keyword evidence="4" id="KW-1185">Reference proteome</keyword>
<accession>A0A9P5TDZ1</accession>
<gene>
    <name evidence="3" type="ORF">DFH94DRAFT_701188</name>
</gene>
<dbReference type="OrthoDB" id="3198959at2759"/>
<dbReference type="EMBL" id="WHVB01000001">
    <property type="protein sequence ID" value="KAF8486861.1"/>
    <property type="molecule type" value="Genomic_DNA"/>
</dbReference>
<proteinExistence type="predicted"/>
<comment type="caution">
    <text evidence="3">The sequence shown here is derived from an EMBL/GenBank/DDBJ whole genome shotgun (WGS) entry which is preliminary data.</text>
</comment>
<evidence type="ECO:0000256" key="1">
    <source>
        <dbReference type="SAM" id="MobiDB-lite"/>
    </source>
</evidence>
<organism evidence="3 4">
    <name type="scientific">Russula ochroleuca</name>
    <dbReference type="NCBI Taxonomy" id="152965"/>
    <lineage>
        <taxon>Eukaryota</taxon>
        <taxon>Fungi</taxon>
        <taxon>Dikarya</taxon>
        <taxon>Basidiomycota</taxon>
        <taxon>Agaricomycotina</taxon>
        <taxon>Agaricomycetes</taxon>
        <taxon>Russulales</taxon>
        <taxon>Russulaceae</taxon>
        <taxon>Russula</taxon>
    </lineage>
</organism>
<reference evidence="3" key="1">
    <citation type="submission" date="2019-10" db="EMBL/GenBank/DDBJ databases">
        <authorList>
            <consortium name="DOE Joint Genome Institute"/>
            <person name="Kuo A."/>
            <person name="Miyauchi S."/>
            <person name="Kiss E."/>
            <person name="Drula E."/>
            <person name="Kohler A."/>
            <person name="Sanchez-Garcia M."/>
            <person name="Andreopoulos B."/>
            <person name="Barry K.W."/>
            <person name="Bonito G."/>
            <person name="Buee M."/>
            <person name="Carver A."/>
            <person name="Chen C."/>
            <person name="Cichocki N."/>
            <person name="Clum A."/>
            <person name="Culley D."/>
            <person name="Crous P.W."/>
            <person name="Fauchery L."/>
            <person name="Girlanda M."/>
            <person name="Hayes R."/>
            <person name="Keri Z."/>
            <person name="LaButti K."/>
            <person name="Lipzen A."/>
            <person name="Lombard V."/>
            <person name="Magnuson J."/>
            <person name="Maillard F."/>
            <person name="Morin E."/>
            <person name="Murat C."/>
            <person name="Nolan M."/>
            <person name="Ohm R."/>
            <person name="Pangilinan J."/>
            <person name="Pereira M."/>
            <person name="Perotto S."/>
            <person name="Peter M."/>
            <person name="Riley R."/>
            <person name="Sitrit Y."/>
            <person name="Stielow B."/>
            <person name="Szollosi G."/>
            <person name="Zifcakova L."/>
            <person name="Stursova M."/>
            <person name="Spatafora J.W."/>
            <person name="Tedersoo L."/>
            <person name="Vaario L.-M."/>
            <person name="Yamada A."/>
            <person name="Yan M."/>
            <person name="Wang P."/>
            <person name="Xu J."/>
            <person name="Bruns T."/>
            <person name="Baldrian P."/>
            <person name="Vilgalys R."/>
            <person name="Henrissat B."/>
            <person name="Grigoriev I.V."/>
            <person name="Hibbett D."/>
            <person name="Nagy L.G."/>
            <person name="Martin F.M."/>
        </authorList>
    </citation>
    <scope>NUCLEOTIDE SEQUENCE</scope>
    <source>
        <strain evidence="3">Prilba</strain>
    </source>
</reference>
<keyword evidence="2" id="KW-0472">Membrane</keyword>
<name>A0A9P5TDZ1_9AGAM</name>
<dbReference type="AlphaFoldDB" id="A0A9P5TDZ1"/>
<reference evidence="3" key="2">
    <citation type="journal article" date="2020" name="Nat. Commun.">
        <title>Large-scale genome sequencing of mycorrhizal fungi provides insights into the early evolution of symbiotic traits.</title>
        <authorList>
            <person name="Miyauchi S."/>
            <person name="Kiss E."/>
            <person name="Kuo A."/>
            <person name="Drula E."/>
            <person name="Kohler A."/>
            <person name="Sanchez-Garcia M."/>
            <person name="Morin E."/>
            <person name="Andreopoulos B."/>
            <person name="Barry K.W."/>
            <person name="Bonito G."/>
            <person name="Buee M."/>
            <person name="Carver A."/>
            <person name="Chen C."/>
            <person name="Cichocki N."/>
            <person name="Clum A."/>
            <person name="Culley D."/>
            <person name="Crous P.W."/>
            <person name="Fauchery L."/>
            <person name="Girlanda M."/>
            <person name="Hayes R.D."/>
            <person name="Keri Z."/>
            <person name="LaButti K."/>
            <person name="Lipzen A."/>
            <person name="Lombard V."/>
            <person name="Magnuson J."/>
            <person name="Maillard F."/>
            <person name="Murat C."/>
            <person name="Nolan M."/>
            <person name="Ohm R.A."/>
            <person name="Pangilinan J."/>
            <person name="Pereira M.F."/>
            <person name="Perotto S."/>
            <person name="Peter M."/>
            <person name="Pfister S."/>
            <person name="Riley R."/>
            <person name="Sitrit Y."/>
            <person name="Stielow J.B."/>
            <person name="Szollosi G."/>
            <person name="Zifcakova L."/>
            <person name="Stursova M."/>
            <person name="Spatafora J.W."/>
            <person name="Tedersoo L."/>
            <person name="Vaario L.M."/>
            <person name="Yamada A."/>
            <person name="Yan M."/>
            <person name="Wang P."/>
            <person name="Xu J."/>
            <person name="Bruns T."/>
            <person name="Baldrian P."/>
            <person name="Vilgalys R."/>
            <person name="Dunand C."/>
            <person name="Henrissat B."/>
            <person name="Grigoriev I.V."/>
            <person name="Hibbett D."/>
            <person name="Nagy L.G."/>
            <person name="Martin F.M."/>
        </authorList>
    </citation>
    <scope>NUCLEOTIDE SEQUENCE</scope>
    <source>
        <strain evidence="3">Prilba</strain>
    </source>
</reference>
<feature type="non-terminal residue" evidence="3">
    <location>
        <position position="69"/>
    </location>
</feature>
<dbReference type="Proteomes" id="UP000759537">
    <property type="component" value="Unassembled WGS sequence"/>
</dbReference>
<protein>
    <submittedName>
        <fullName evidence="3">Uncharacterized protein</fullName>
    </submittedName>
</protein>